<dbReference type="Gene3D" id="3.40.50.150">
    <property type="entry name" value="Vaccinia Virus protein VP39"/>
    <property type="match status" value="1"/>
</dbReference>
<dbReference type="InterPro" id="IPR026913">
    <property type="entry name" value="METTL24"/>
</dbReference>
<dbReference type="NCBIfam" id="TIGR01444">
    <property type="entry name" value="fkbM_fam"/>
    <property type="match status" value="1"/>
</dbReference>
<dbReference type="RefSeq" id="WP_034973581.1">
    <property type="nucleotide sequence ID" value="NZ_FOFI01000002.1"/>
</dbReference>
<evidence type="ECO:0000259" key="1">
    <source>
        <dbReference type="Pfam" id="PF05050"/>
    </source>
</evidence>
<sequence>MLSREFKDKIKRKINYFKLIFSGETGHLKKEISISKKWFGNDYGGFFVATDFVDENSVVYSFGIGEDVSFDTEIIKKYNAKVYGFDPTPKSVKWISEQILPDKFRFYDFGISDKTGLATFYFPKNPDFVSGSVVEQSNIDLENGIDVQLKTLDDTAHFLGHQKIDILKMDIEGSEYDVLENIVKSDLVIGQILIEFHDRFFENGKERTLRVLKILKEKGFIIFGISETFDEVSFINKNLIKK</sequence>
<comment type="caution">
    <text evidence="2">The sequence shown here is derived from an EMBL/GenBank/DDBJ whole genome shotgun (WGS) entry which is preliminary data.</text>
</comment>
<dbReference type="PANTHER" id="PTHR32026:SF10">
    <property type="entry name" value="METHYLTRANSFERASE-LIKE PROTEIN 24-RELATED"/>
    <property type="match status" value="1"/>
</dbReference>
<dbReference type="OrthoDB" id="9812600at2"/>
<dbReference type="eggNOG" id="ENOG503204M">
    <property type="taxonomic scope" value="Bacteria"/>
</dbReference>
<organism evidence="2 3">
    <name type="scientific">Epilithonimonas lactis</name>
    <dbReference type="NCBI Taxonomy" id="421072"/>
    <lineage>
        <taxon>Bacteria</taxon>
        <taxon>Pseudomonadati</taxon>
        <taxon>Bacteroidota</taxon>
        <taxon>Flavobacteriia</taxon>
        <taxon>Flavobacteriales</taxon>
        <taxon>Weeksellaceae</taxon>
        <taxon>Chryseobacterium group</taxon>
        <taxon>Epilithonimonas</taxon>
    </lineage>
</organism>
<evidence type="ECO:0000313" key="2">
    <source>
        <dbReference type="EMBL" id="KFC23642.1"/>
    </source>
</evidence>
<dbReference type="SUPFAM" id="SSF53335">
    <property type="entry name" value="S-adenosyl-L-methionine-dependent methyltransferases"/>
    <property type="match status" value="1"/>
</dbReference>
<dbReference type="PANTHER" id="PTHR32026">
    <property type="entry name" value="METHYLTRANSFERASE-LIKE PROTEIN 24"/>
    <property type="match status" value="1"/>
</dbReference>
<evidence type="ECO:0000313" key="3">
    <source>
        <dbReference type="Proteomes" id="UP000028623"/>
    </source>
</evidence>
<dbReference type="EMBL" id="JPLY01000001">
    <property type="protein sequence ID" value="KFC23642.1"/>
    <property type="molecule type" value="Genomic_DNA"/>
</dbReference>
<dbReference type="Pfam" id="PF05050">
    <property type="entry name" value="Methyltransf_21"/>
    <property type="match status" value="1"/>
</dbReference>
<name>A0A085BME7_9FLAO</name>
<protein>
    <recommendedName>
        <fullName evidence="1">Methyltransferase FkbM domain-containing protein</fullName>
    </recommendedName>
</protein>
<dbReference type="STRING" id="421072.SAMN04488097_1650"/>
<gene>
    <name evidence="2" type="ORF">IO89_03415</name>
</gene>
<feature type="domain" description="Methyltransferase FkbM" evidence="1">
    <location>
        <begin position="67"/>
        <end position="221"/>
    </location>
</feature>
<dbReference type="Proteomes" id="UP000028623">
    <property type="component" value="Unassembled WGS sequence"/>
</dbReference>
<proteinExistence type="predicted"/>
<reference evidence="2 3" key="1">
    <citation type="submission" date="2014-07" db="EMBL/GenBank/DDBJ databases">
        <title>Epilithonimonas lactis LMG 22401 Genome.</title>
        <authorList>
            <person name="Pipes S.E."/>
            <person name="Stropko S.J."/>
        </authorList>
    </citation>
    <scope>NUCLEOTIDE SEQUENCE [LARGE SCALE GENOMIC DNA]</scope>
    <source>
        <strain evidence="2 3">LMG 24401</strain>
    </source>
</reference>
<dbReference type="InterPro" id="IPR029063">
    <property type="entry name" value="SAM-dependent_MTases_sf"/>
</dbReference>
<accession>A0A085BME7</accession>
<dbReference type="AlphaFoldDB" id="A0A085BME7"/>
<keyword evidence="3" id="KW-1185">Reference proteome</keyword>
<dbReference type="InterPro" id="IPR006342">
    <property type="entry name" value="FkbM_mtfrase"/>
</dbReference>